<dbReference type="AlphaFoldDB" id="A0A1T5D5E1"/>
<evidence type="ECO:0000313" key="2">
    <source>
        <dbReference type="EMBL" id="SKB66837.1"/>
    </source>
</evidence>
<accession>A0A1T5D5E1</accession>
<evidence type="ECO:0000256" key="1">
    <source>
        <dbReference type="SAM" id="MobiDB-lite"/>
    </source>
</evidence>
<sequence length="174" mass="20558">MTTFGQLVKSHSWLSIKLKLETLFPDQNDLLDDYENVFCKLQTIPIQESNVTIDVQWVHDDYDNSEYVDVSGYYTNPNERTDEYSNSLAIEFTPWQEWMGMPVNPESLKLFSELEIIAYCLNEMTFAGFDQEEIHGEMNKIRQIAKEYDEMTPEEKKLNTTRLDDVIKKHQKNR</sequence>
<proteinExistence type="predicted"/>
<reference evidence="2 3" key="1">
    <citation type="submission" date="2017-02" db="EMBL/GenBank/DDBJ databases">
        <authorList>
            <person name="Peterson S.W."/>
        </authorList>
    </citation>
    <scope>NUCLEOTIDE SEQUENCE [LARGE SCALE GENOMIC DNA]</scope>
    <source>
        <strain evidence="2 3">DSM 24412</strain>
    </source>
</reference>
<dbReference type="Proteomes" id="UP000191055">
    <property type="component" value="Unassembled WGS sequence"/>
</dbReference>
<name>A0A1T5D5E1_9BACT</name>
<dbReference type="OrthoDB" id="1823576at2"/>
<keyword evidence="3" id="KW-1185">Reference proteome</keyword>
<dbReference type="Pfam" id="PF20194">
    <property type="entry name" value="DUF6557"/>
    <property type="match status" value="1"/>
</dbReference>
<dbReference type="RefSeq" id="WP_079556759.1">
    <property type="nucleotide sequence ID" value="NZ_CP021904.1"/>
</dbReference>
<feature type="region of interest" description="Disordered" evidence="1">
    <location>
        <begin position="152"/>
        <end position="174"/>
    </location>
</feature>
<protein>
    <submittedName>
        <fullName evidence="2">Uncharacterized protein</fullName>
    </submittedName>
</protein>
<evidence type="ECO:0000313" key="3">
    <source>
        <dbReference type="Proteomes" id="UP000191055"/>
    </source>
</evidence>
<organism evidence="2 3">
    <name type="scientific">Alkalitalea saponilacus</name>
    <dbReference type="NCBI Taxonomy" id="889453"/>
    <lineage>
        <taxon>Bacteria</taxon>
        <taxon>Pseudomonadati</taxon>
        <taxon>Bacteroidota</taxon>
        <taxon>Bacteroidia</taxon>
        <taxon>Marinilabiliales</taxon>
        <taxon>Marinilabiliaceae</taxon>
        <taxon>Alkalitalea</taxon>
    </lineage>
</organism>
<gene>
    <name evidence="2" type="ORF">SAMN03080601_00982</name>
</gene>
<dbReference type="InterPro" id="IPR046687">
    <property type="entry name" value="DUF6557"/>
</dbReference>
<feature type="compositionally biased region" description="Basic and acidic residues" evidence="1">
    <location>
        <begin position="152"/>
        <end position="168"/>
    </location>
</feature>
<dbReference type="KEGG" id="asx:CDL62_16235"/>
<dbReference type="EMBL" id="FUYV01000004">
    <property type="protein sequence ID" value="SKB66837.1"/>
    <property type="molecule type" value="Genomic_DNA"/>
</dbReference>